<comment type="caution">
    <text evidence="2">The sequence shown here is derived from an EMBL/GenBank/DDBJ whole genome shotgun (WGS) entry which is preliminary data.</text>
</comment>
<organism evidence="2 3">
    <name type="scientific">Myroides marinus</name>
    <dbReference type="NCBI Taxonomy" id="703342"/>
    <lineage>
        <taxon>Bacteria</taxon>
        <taxon>Pseudomonadati</taxon>
        <taxon>Bacteroidota</taxon>
        <taxon>Flavobacteriia</taxon>
        <taxon>Flavobacteriales</taxon>
        <taxon>Flavobacteriaceae</taxon>
        <taxon>Myroides</taxon>
    </lineage>
</organism>
<dbReference type="EMBL" id="LQNU01000083">
    <property type="protein sequence ID" value="KZE75410.1"/>
    <property type="molecule type" value="Genomic_DNA"/>
</dbReference>
<keyword evidence="1" id="KW-0732">Signal</keyword>
<feature type="chain" id="PRO_5007846875" description="DUF4374 domain-containing protein" evidence="1">
    <location>
        <begin position="26"/>
        <end position="443"/>
    </location>
</feature>
<evidence type="ECO:0000313" key="3">
    <source>
        <dbReference type="Proteomes" id="UP000076630"/>
    </source>
</evidence>
<dbReference type="RefSeq" id="WP_052243502.1">
    <property type="nucleotide sequence ID" value="NZ_JWJO01000007.1"/>
</dbReference>
<reference evidence="2 3" key="1">
    <citation type="submission" date="2016-01" db="EMBL/GenBank/DDBJ databases">
        <title>Whole genome sequencing of Myroides marinus L41.</title>
        <authorList>
            <person name="Hong K.W."/>
        </authorList>
    </citation>
    <scope>NUCLEOTIDE SEQUENCE [LARGE SCALE GENOMIC DNA]</scope>
    <source>
        <strain evidence="2 3">L41</strain>
    </source>
</reference>
<evidence type="ECO:0000313" key="2">
    <source>
        <dbReference type="EMBL" id="KZE75410.1"/>
    </source>
</evidence>
<feature type="signal peptide" evidence="1">
    <location>
        <begin position="1"/>
        <end position="25"/>
    </location>
</feature>
<dbReference type="OrthoDB" id="1122951at2"/>
<evidence type="ECO:0008006" key="4">
    <source>
        <dbReference type="Google" id="ProtNLM"/>
    </source>
</evidence>
<evidence type="ECO:0000256" key="1">
    <source>
        <dbReference type="SAM" id="SignalP"/>
    </source>
</evidence>
<keyword evidence="3" id="KW-1185">Reference proteome</keyword>
<proteinExistence type="predicted"/>
<name>A0A163VU75_9FLAO</name>
<sequence length="443" mass="48631">MKLNFRALTGAVFITALLFSTVGCSSDDKDGPVTPPIKVDRDFQVAYASGSGSQSAVYLQGLNDISKGEISFSGKGYQLPSSRTARIFMSSDGKYVYNLNYTVGDLAKYEYKGGQNYVKIGEIDSSKPLGTKTGRFTKISDELGSVHYITSKPLFTQGDKGDYIRNEMTASIGLFDLKTMSIKPGYQSKIDIRLDEKLEKEGYHIWRIDAPVVSNGKLYYGAGFRKYNAKTGKNESSNYTAVLVFNQNDLTKPKVLFTDKVQGDTNGYRTPTLYKNERGEVLVMVNNKEGNKGQTKVIKIVNDKFDTGSIFDLGLALGGKDVSSNGWFYAANGIGYMPYERLNEQGIQIGVDKDGQPTYSSPWGLARIDLNTNTAVDLNVPKGLWLTQYQTSAVKNGVFYIALAPISGKGNIYMFDIKSTAKDGKVGAAITSGADQYYIGVYF</sequence>
<dbReference type="PROSITE" id="PS51257">
    <property type="entry name" value="PROKAR_LIPOPROTEIN"/>
    <property type="match status" value="1"/>
</dbReference>
<dbReference type="Proteomes" id="UP000076630">
    <property type="component" value="Unassembled WGS sequence"/>
</dbReference>
<dbReference type="AlphaFoldDB" id="A0A163VU75"/>
<protein>
    <recommendedName>
        <fullName evidence="4">DUF4374 domain-containing protein</fullName>
    </recommendedName>
</protein>
<gene>
    <name evidence="2" type="ORF">AV926_01365</name>
</gene>
<accession>A0A163VU75</accession>